<evidence type="ECO:0000259" key="5">
    <source>
        <dbReference type="PROSITE" id="PS50977"/>
    </source>
</evidence>
<dbReference type="PROSITE" id="PS01081">
    <property type="entry name" value="HTH_TETR_1"/>
    <property type="match status" value="1"/>
</dbReference>
<evidence type="ECO:0000256" key="2">
    <source>
        <dbReference type="ARBA" id="ARBA00023125"/>
    </source>
</evidence>
<evidence type="ECO:0000256" key="3">
    <source>
        <dbReference type="ARBA" id="ARBA00023163"/>
    </source>
</evidence>
<dbReference type="InterPro" id="IPR050109">
    <property type="entry name" value="HTH-type_TetR-like_transc_reg"/>
</dbReference>
<dbReference type="EMBL" id="PDZR01000007">
    <property type="protein sequence ID" value="PNG26399.1"/>
    <property type="molecule type" value="Genomic_DNA"/>
</dbReference>
<evidence type="ECO:0000256" key="1">
    <source>
        <dbReference type="ARBA" id="ARBA00023015"/>
    </source>
</evidence>
<feature type="domain" description="HTH tetR-type" evidence="5">
    <location>
        <begin position="22"/>
        <end position="82"/>
    </location>
</feature>
<dbReference type="PANTHER" id="PTHR30055">
    <property type="entry name" value="HTH-TYPE TRANSCRIPTIONAL REGULATOR RUTR"/>
    <property type="match status" value="1"/>
</dbReference>
<dbReference type="Proteomes" id="UP000236286">
    <property type="component" value="Unassembled WGS sequence"/>
</dbReference>
<keyword evidence="2 4" id="KW-0238">DNA-binding</keyword>
<evidence type="ECO:0000313" key="6">
    <source>
        <dbReference type="EMBL" id="PNG26399.1"/>
    </source>
</evidence>
<accession>A0A2J7TI25</accession>
<protein>
    <submittedName>
        <fullName evidence="6">TetR family transcriptional regulator</fullName>
    </submittedName>
</protein>
<dbReference type="InterPro" id="IPR009057">
    <property type="entry name" value="Homeodomain-like_sf"/>
</dbReference>
<dbReference type="InterPro" id="IPR001647">
    <property type="entry name" value="HTH_TetR"/>
</dbReference>
<dbReference type="SUPFAM" id="SSF46689">
    <property type="entry name" value="Homeodomain-like"/>
    <property type="match status" value="1"/>
</dbReference>
<dbReference type="GO" id="GO:0000976">
    <property type="term" value="F:transcription cis-regulatory region binding"/>
    <property type="evidence" value="ECO:0007669"/>
    <property type="project" value="TreeGrafter"/>
</dbReference>
<feature type="DNA-binding region" description="H-T-H motif" evidence="4">
    <location>
        <begin position="45"/>
        <end position="64"/>
    </location>
</feature>
<dbReference type="Gene3D" id="1.10.357.10">
    <property type="entry name" value="Tetracycline Repressor, domain 2"/>
    <property type="match status" value="1"/>
</dbReference>
<reference evidence="6 7" key="1">
    <citation type="submission" date="2017-10" db="EMBL/GenBank/DDBJ databases">
        <title>Genome announcement of Methylocella silvestris TVC from permafrost.</title>
        <authorList>
            <person name="Wang J."/>
            <person name="Geng K."/>
            <person name="Ul-Haque F."/>
            <person name="Crombie A.T."/>
            <person name="Street L.E."/>
            <person name="Wookey P.A."/>
            <person name="Murrell J.C."/>
            <person name="Pratscher J."/>
        </authorList>
    </citation>
    <scope>NUCLEOTIDE SEQUENCE [LARGE SCALE GENOMIC DNA]</scope>
    <source>
        <strain evidence="6 7">TVC</strain>
    </source>
</reference>
<dbReference type="PRINTS" id="PR00455">
    <property type="entry name" value="HTHTETR"/>
</dbReference>
<comment type="caution">
    <text evidence="6">The sequence shown here is derived from an EMBL/GenBank/DDBJ whole genome shotgun (WGS) entry which is preliminary data.</text>
</comment>
<dbReference type="InterPro" id="IPR041669">
    <property type="entry name" value="TetR_C_15"/>
</dbReference>
<dbReference type="Pfam" id="PF00440">
    <property type="entry name" value="TetR_N"/>
    <property type="match status" value="1"/>
</dbReference>
<evidence type="ECO:0000256" key="4">
    <source>
        <dbReference type="PROSITE-ProRule" id="PRU00335"/>
    </source>
</evidence>
<sequence>MSDPLRSPALKPRKKPAQLRSAETVACIIEAAARILEERGFAGYTTNAVAEKAGVGVGSLYQYFPGKDALTAALIERETAVLLDDVAEAERAASGAQGLKQLIRAAVAHQMRRPALARLLDFEEQRLPLELEVGRVSFRLEQAIVRLLARMAQESPADPQQAAADMLAICKGMVDAAGQRGETDAASLEGRVARAIFGYLEPLRPGRDAALEA</sequence>
<dbReference type="GO" id="GO:0003700">
    <property type="term" value="F:DNA-binding transcription factor activity"/>
    <property type="evidence" value="ECO:0007669"/>
    <property type="project" value="TreeGrafter"/>
</dbReference>
<name>A0A2J7TI25_METSI</name>
<dbReference type="PROSITE" id="PS50977">
    <property type="entry name" value="HTH_TETR_2"/>
    <property type="match status" value="1"/>
</dbReference>
<organism evidence="6 7">
    <name type="scientific">Methylocella silvestris</name>
    <dbReference type="NCBI Taxonomy" id="199596"/>
    <lineage>
        <taxon>Bacteria</taxon>
        <taxon>Pseudomonadati</taxon>
        <taxon>Pseudomonadota</taxon>
        <taxon>Alphaproteobacteria</taxon>
        <taxon>Hyphomicrobiales</taxon>
        <taxon>Beijerinckiaceae</taxon>
        <taxon>Methylocella</taxon>
    </lineage>
</organism>
<keyword evidence="1" id="KW-0805">Transcription regulation</keyword>
<gene>
    <name evidence="6" type="ORF">CR492_08305</name>
</gene>
<keyword evidence="3" id="KW-0804">Transcription</keyword>
<proteinExistence type="predicted"/>
<dbReference type="InterPro" id="IPR023772">
    <property type="entry name" value="DNA-bd_HTH_TetR-type_CS"/>
</dbReference>
<dbReference type="AlphaFoldDB" id="A0A2J7TI25"/>
<evidence type="ECO:0000313" key="7">
    <source>
        <dbReference type="Proteomes" id="UP000236286"/>
    </source>
</evidence>
<dbReference type="OrthoDB" id="9808189at2"/>
<dbReference type="PANTHER" id="PTHR30055:SF234">
    <property type="entry name" value="HTH-TYPE TRANSCRIPTIONAL REGULATOR BETI"/>
    <property type="match status" value="1"/>
</dbReference>
<dbReference type="Pfam" id="PF17918">
    <property type="entry name" value="TetR_C_15"/>
    <property type="match status" value="1"/>
</dbReference>